<protein>
    <submittedName>
        <fullName evidence="2">ADP-ribosylglycohydrolase</fullName>
    </submittedName>
</protein>
<dbReference type="InterPro" id="IPR036705">
    <property type="entry name" value="Ribosyl_crysJ1_sf"/>
</dbReference>
<dbReference type="InterPro" id="IPR050792">
    <property type="entry name" value="ADP-ribosylglycohydrolase"/>
</dbReference>
<name>A0A2N5M9I6_9BACI</name>
<comment type="cofactor">
    <cofactor evidence="1">
        <name>Mg(2+)</name>
        <dbReference type="ChEBI" id="CHEBI:18420"/>
    </cofactor>
    <text evidence="1">Binds 2 magnesium ions per subunit.</text>
</comment>
<reference evidence="2 3" key="1">
    <citation type="submission" date="2017-11" db="EMBL/GenBank/DDBJ databases">
        <title>Comparitive Functional Genomics of Dry Heat Resistant strains isolated from the Viking Spacecraft.</title>
        <authorList>
            <person name="Seuylemezian A."/>
            <person name="Cooper K."/>
            <person name="Vaishampayan P."/>
        </authorList>
    </citation>
    <scope>NUCLEOTIDE SEQUENCE [LARGE SCALE GENOMIC DNA]</scope>
    <source>
        <strain evidence="2 3">V1-29</strain>
    </source>
</reference>
<dbReference type="PANTHER" id="PTHR16222:SF12">
    <property type="entry name" value="ADP-RIBOSYLGLYCOHYDROLASE-RELATED"/>
    <property type="match status" value="1"/>
</dbReference>
<keyword evidence="2" id="KW-0378">Hydrolase</keyword>
<dbReference type="EMBL" id="PGUY01000013">
    <property type="protein sequence ID" value="PLT31020.1"/>
    <property type="molecule type" value="Genomic_DNA"/>
</dbReference>
<evidence type="ECO:0000313" key="3">
    <source>
        <dbReference type="Proteomes" id="UP000234748"/>
    </source>
</evidence>
<dbReference type="RefSeq" id="WP_101640432.1">
    <property type="nucleotide sequence ID" value="NZ_PGUY01000013.1"/>
</dbReference>
<evidence type="ECO:0000313" key="2">
    <source>
        <dbReference type="EMBL" id="PLT31020.1"/>
    </source>
</evidence>
<comment type="caution">
    <text evidence="2">The sequence shown here is derived from an EMBL/GenBank/DDBJ whole genome shotgun (WGS) entry which is preliminary data.</text>
</comment>
<dbReference type="PANTHER" id="PTHR16222">
    <property type="entry name" value="ADP-RIBOSYLGLYCOHYDROLASE"/>
    <property type="match status" value="1"/>
</dbReference>
<dbReference type="OrthoDB" id="9798107at2"/>
<feature type="binding site" evidence="1">
    <location>
        <position position="54"/>
    </location>
    <ligand>
        <name>Mg(2+)</name>
        <dbReference type="ChEBI" id="CHEBI:18420"/>
        <label>1</label>
    </ligand>
</feature>
<keyword evidence="1" id="KW-0479">Metal-binding</keyword>
<proteinExistence type="predicted"/>
<feature type="binding site" evidence="1">
    <location>
        <position position="263"/>
    </location>
    <ligand>
        <name>Mg(2+)</name>
        <dbReference type="ChEBI" id="CHEBI:18420"/>
        <label>1</label>
    </ligand>
</feature>
<dbReference type="AlphaFoldDB" id="A0A2N5M9I6"/>
<feature type="binding site" evidence="1">
    <location>
        <position position="262"/>
    </location>
    <ligand>
        <name>Mg(2+)</name>
        <dbReference type="ChEBI" id="CHEBI:18420"/>
        <label>1</label>
    </ligand>
</feature>
<accession>A0A2N5M9I6</accession>
<dbReference type="SUPFAM" id="SSF101478">
    <property type="entry name" value="ADP-ribosylglycohydrolase"/>
    <property type="match status" value="1"/>
</dbReference>
<gene>
    <name evidence="2" type="ORF">CUU66_04230</name>
</gene>
<evidence type="ECO:0000256" key="1">
    <source>
        <dbReference type="PIRSR" id="PIRSR605502-1"/>
    </source>
</evidence>
<dbReference type="InterPro" id="IPR005502">
    <property type="entry name" value="Ribosyl_crysJ1"/>
</dbReference>
<feature type="binding site" evidence="1">
    <location>
        <position position="53"/>
    </location>
    <ligand>
        <name>Mg(2+)</name>
        <dbReference type="ChEBI" id="CHEBI:18420"/>
        <label>1</label>
    </ligand>
</feature>
<keyword evidence="3" id="KW-1185">Reference proteome</keyword>
<dbReference type="Proteomes" id="UP000234748">
    <property type="component" value="Unassembled WGS sequence"/>
</dbReference>
<keyword evidence="1" id="KW-0460">Magnesium</keyword>
<dbReference type="GO" id="GO:0016787">
    <property type="term" value="F:hydrolase activity"/>
    <property type="evidence" value="ECO:0007669"/>
    <property type="project" value="UniProtKB-KW"/>
</dbReference>
<dbReference type="GO" id="GO:0046872">
    <property type="term" value="F:metal ion binding"/>
    <property type="evidence" value="ECO:0007669"/>
    <property type="project" value="UniProtKB-KW"/>
</dbReference>
<feature type="binding site" evidence="1">
    <location>
        <position position="260"/>
    </location>
    <ligand>
        <name>Mg(2+)</name>
        <dbReference type="ChEBI" id="CHEBI:18420"/>
        <label>1</label>
    </ligand>
</feature>
<feature type="binding site" evidence="1">
    <location>
        <position position="52"/>
    </location>
    <ligand>
        <name>Mg(2+)</name>
        <dbReference type="ChEBI" id="CHEBI:18420"/>
        <label>1</label>
    </ligand>
</feature>
<organism evidence="2 3">
    <name type="scientific">Peribacillus deserti</name>
    <dbReference type="NCBI Taxonomy" id="673318"/>
    <lineage>
        <taxon>Bacteria</taxon>
        <taxon>Bacillati</taxon>
        <taxon>Bacillota</taxon>
        <taxon>Bacilli</taxon>
        <taxon>Bacillales</taxon>
        <taxon>Bacillaceae</taxon>
        <taxon>Peribacillus</taxon>
    </lineage>
</organism>
<dbReference type="Gene3D" id="1.10.4080.10">
    <property type="entry name" value="ADP-ribosylation/Crystallin J1"/>
    <property type="match status" value="1"/>
</dbReference>
<dbReference type="Pfam" id="PF03747">
    <property type="entry name" value="ADP_ribosyl_GH"/>
    <property type="match status" value="1"/>
</dbReference>
<sequence>MEKRDRFIGSMVGLAVGDCVGASVEFCPPGTFPPVTDMVGGGPFGLGVGEWTDDTSMALCLAESLLECQGFDPDDQMQKYVSWYKHGYLSSTNECFDIGIATQEALEQYLTTGEPNSGSSDPLKAGNGSIMRLAPVPLLWSNDMEQAIHYSGESSKTTHQSAETIDACYYFGALIAGAANGVEKNRLLSKQFVDFIESKLERELSPNIKEVAAGSYKHRQPPEITGEGYVVRSLEAALWAFYLTSNFKEGLLRVVNLGNDSDTTGAIYGQLAGAYYGISNIPNQWREKLVRSELITRSAEGLYELQKKAETVSVKRTIW</sequence>